<accession>A0A9X2C0W9</accession>
<dbReference type="EMBL" id="JAJLJH010000001">
    <property type="protein sequence ID" value="MCK9684335.1"/>
    <property type="molecule type" value="Genomic_DNA"/>
</dbReference>
<keyword evidence="2" id="KW-1185">Reference proteome</keyword>
<name>A0A9X2C0W9_9BURK</name>
<dbReference type="SUPFAM" id="SSF109854">
    <property type="entry name" value="DinB/YfiT-like putative metalloenzymes"/>
    <property type="match status" value="1"/>
</dbReference>
<dbReference type="InterPro" id="IPR018531">
    <property type="entry name" value="DUF1993"/>
</dbReference>
<reference evidence="1" key="1">
    <citation type="submission" date="2021-11" db="EMBL/GenBank/DDBJ databases">
        <title>BS-T2-15 a new species belonging to the Comamonadaceae family isolated from the soil of a French oak forest.</title>
        <authorList>
            <person name="Mieszkin S."/>
            <person name="Alain K."/>
        </authorList>
    </citation>
    <scope>NUCLEOTIDE SEQUENCE</scope>
    <source>
        <strain evidence="1">BS-T2-15</strain>
    </source>
</reference>
<proteinExistence type="predicted"/>
<protein>
    <submittedName>
        <fullName evidence="1">DUF1993 domain-containing protein</fullName>
    </submittedName>
</protein>
<dbReference type="InterPro" id="IPR034660">
    <property type="entry name" value="DinB/YfiT-like"/>
</dbReference>
<organism evidence="1 2">
    <name type="scientific">Scleromatobacter humisilvae</name>
    <dbReference type="NCBI Taxonomy" id="2897159"/>
    <lineage>
        <taxon>Bacteria</taxon>
        <taxon>Pseudomonadati</taxon>
        <taxon>Pseudomonadota</taxon>
        <taxon>Betaproteobacteria</taxon>
        <taxon>Burkholderiales</taxon>
        <taxon>Sphaerotilaceae</taxon>
        <taxon>Scleromatobacter</taxon>
    </lineage>
</organism>
<sequence length="173" mass="19041">MSLSMYTATVTSYRSMLKNLSAVIAKAEAHCEAKKIDPAAFLASRLYPDMLPFTSQVQIATDNAKGAAARLAGVEIPKFEDNEKSFPELQARLDKTIAFLDTLTEAQFEGAAGRDIVLQLRDRKMEFKGDVYLTQWANPNVYFHITTAYALLRHGGVEIGKKDYLSGGASQGK</sequence>
<comment type="caution">
    <text evidence="1">The sequence shown here is derived from an EMBL/GenBank/DDBJ whole genome shotgun (WGS) entry which is preliminary data.</text>
</comment>
<dbReference type="AlphaFoldDB" id="A0A9X2C0W9"/>
<gene>
    <name evidence="1" type="ORF">LPC04_01290</name>
</gene>
<dbReference type="PANTHER" id="PTHR36922:SF1">
    <property type="entry name" value="DUF1993 DOMAIN-CONTAINING PROTEIN"/>
    <property type="match status" value="1"/>
</dbReference>
<dbReference type="RefSeq" id="WP_275680368.1">
    <property type="nucleotide sequence ID" value="NZ_JAJLJH010000001.1"/>
</dbReference>
<dbReference type="Gene3D" id="1.20.120.450">
    <property type="entry name" value="dinb family like domain"/>
    <property type="match status" value="1"/>
</dbReference>
<evidence type="ECO:0000313" key="2">
    <source>
        <dbReference type="Proteomes" id="UP001139353"/>
    </source>
</evidence>
<dbReference type="PANTHER" id="PTHR36922">
    <property type="entry name" value="BLL2446 PROTEIN"/>
    <property type="match status" value="1"/>
</dbReference>
<evidence type="ECO:0000313" key="1">
    <source>
        <dbReference type="EMBL" id="MCK9684335.1"/>
    </source>
</evidence>
<dbReference type="Pfam" id="PF09351">
    <property type="entry name" value="DUF1993"/>
    <property type="match status" value="1"/>
</dbReference>
<dbReference type="Proteomes" id="UP001139353">
    <property type="component" value="Unassembled WGS sequence"/>
</dbReference>